<dbReference type="Proteomes" id="UP000664521">
    <property type="component" value="Unassembled WGS sequence"/>
</dbReference>
<comment type="caution">
    <text evidence="3">The sequence shown here is derived from an EMBL/GenBank/DDBJ whole genome shotgun (WGS) entry which is preliminary data.</text>
</comment>
<reference evidence="3" key="1">
    <citation type="submission" date="2021-03" db="EMBL/GenBank/DDBJ databases">
        <authorList>
            <person name="Tagirdzhanova G."/>
        </authorList>
    </citation>
    <scope>NUCLEOTIDE SEQUENCE</scope>
</reference>
<protein>
    <recommendedName>
        <fullName evidence="2">Aminotransferase class V domain-containing protein</fullName>
    </recommendedName>
</protein>
<accession>A0A8H3PJ11</accession>
<gene>
    <name evidence="3" type="ORF">HETSPECPRED_003222</name>
</gene>
<dbReference type="Gene3D" id="3.40.640.10">
    <property type="entry name" value="Type I PLP-dependent aspartate aminotransferase-like (Major domain)"/>
    <property type="match status" value="1"/>
</dbReference>
<dbReference type="AlphaFoldDB" id="A0A8H3PJ11"/>
<proteinExistence type="predicted"/>
<dbReference type="OrthoDB" id="5978656at2759"/>
<evidence type="ECO:0000313" key="3">
    <source>
        <dbReference type="EMBL" id="CAF9941390.1"/>
    </source>
</evidence>
<dbReference type="InterPro" id="IPR015421">
    <property type="entry name" value="PyrdxlP-dep_Trfase_major"/>
</dbReference>
<evidence type="ECO:0000259" key="2">
    <source>
        <dbReference type="Pfam" id="PF00266"/>
    </source>
</evidence>
<dbReference type="PANTHER" id="PTHR43092">
    <property type="entry name" value="L-CYSTEINE DESULFHYDRASE"/>
    <property type="match status" value="1"/>
</dbReference>
<evidence type="ECO:0000313" key="4">
    <source>
        <dbReference type="Proteomes" id="UP000664521"/>
    </source>
</evidence>
<keyword evidence="4" id="KW-1185">Reference proteome</keyword>
<dbReference type="InterPro" id="IPR015424">
    <property type="entry name" value="PyrdxlP-dep_Trfase"/>
</dbReference>
<dbReference type="SUPFAM" id="SSF53383">
    <property type="entry name" value="PLP-dependent transferases"/>
    <property type="match status" value="1"/>
</dbReference>
<keyword evidence="1" id="KW-0663">Pyridoxal phosphate</keyword>
<dbReference type="InterPro" id="IPR000192">
    <property type="entry name" value="Aminotrans_V_dom"/>
</dbReference>
<dbReference type="Pfam" id="PF00266">
    <property type="entry name" value="Aminotran_5"/>
    <property type="match status" value="1"/>
</dbReference>
<organism evidence="3 4">
    <name type="scientific">Heterodermia speciosa</name>
    <dbReference type="NCBI Taxonomy" id="116794"/>
    <lineage>
        <taxon>Eukaryota</taxon>
        <taxon>Fungi</taxon>
        <taxon>Dikarya</taxon>
        <taxon>Ascomycota</taxon>
        <taxon>Pezizomycotina</taxon>
        <taxon>Lecanoromycetes</taxon>
        <taxon>OSLEUM clade</taxon>
        <taxon>Lecanoromycetidae</taxon>
        <taxon>Caliciales</taxon>
        <taxon>Physciaceae</taxon>
        <taxon>Heterodermia</taxon>
    </lineage>
</organism>
<evidence type="ECO:0000256" key="1">
    <source>
        <dbReference type="ARBA" id="ARBA00022898"/>
    </source>
</evidence>
<feature type="domain" description="Aminotransferase class V" evidence="2">
    <location>
        <begin position="63"/>
        <end position="255"/>
    </location>
</feature>
<dbReference type="EMBL" id="CAJPDS010000191">
    <property type="protein sequence ID" value="CAF9941390.1"/>
    <property type="molecule type" value="Genomic_DNA"/>
</dbReference>
<name>A0A8H3PJ11_9LECA</name>
<sequence length="440" mass="49165">MSGSDTVAFGKPMRDHFLLAKDYLPLNHGSFGTYPKSIRDDLHKWQDLSEAKPDTFLRYDYPKALQSAREAMASFLDVPAHEVVFLQNTTTGINTVLRSLVFEQGDVILHFSTLYGACEKTMEYICETTPAESASVMLEYPVGDDEVVAKFAEALEKLNADGNKVRVAIFDTISALPGVVVPWEKLVETCREHGVLSLVDGAHGVGHIELNLGRAQPDFFASNCHKWLYVPRGCAVFYVPERNQHLIRTSLPTSHGFIPVPREGSQAIYNPLPPSMGTPFTNLFAYVATIDNSPYLCIEEALRFRKDICHGEEAIRQYCNNLAVIGGRRMAEILDTDVMEEAGNSKRCCFANVRLPITLGSGESEVNEKDAVKVAQWIAEKLAMEYDAYIAIYIHGGKFWTRLSTQIYLDLEDIERGAKVLKVLCERVVRGDHIGILPLR</sequence>
<dbReference type="PANTHER" id="PTHR43092:SF2">
    <property type="entry name" value="HERCYNYLCYSTEINE SULFOXIDE LYASE"/>
    <property type="match status" value="1"/>
</dbReference>